<keyword evidence="8" id="KW-1185">Reference proteome</keyword>
<dbReference type="KEGG" id="tfr:BR63_10025"/>
<accession>A0A7G6E3G0</accession>
<dbReference type="GO" id="GO:0016491">
    <property type="term" value="F:oxidoreductase activity"/>
    <property type="evidence" value="ECO:0007669"/>
    <property type="project" value="UniProtKB-KW"/>
</dbReference>
<protein>
    <submittedName>
        <fullName evidence="7">FAD-binding protein</fullName>
    </submittedName>
</protein>
<evidence type="ECO:0000313" key="8">
    <source>
        <dbReference type="Proteomes" id="UP000515847"/>
    </source>
</evidence>
<evidence type="ECO:0000256" key="1">
    <source>
        <dbReference type="ARBA" id="ARBA00001974"/>
    </source>
</evidence>
<dbReference type="InterPro" id="IPR036318">
    <property type="entry name" value="FAD-bd_PCMH-like_sf"/>
</dbReference>
<dbReference type="PROSITE" id="PS51387">
    <property type="entry name" value="FAD_PCMH"/>
    <property type="match status" value="1"/>
</dbReference>
<keyword evidence="5" id="KW-0560">Oxidoreductase</keyword>
<dbReference type="SUPFAM" id="SSF55103">
    <property type="entry name" value="FAD-linked oxidases, C-terminal domain"/>
    <property type="match status" value="1"/>
</dbReference>
<dbReference type="Gene3D" id="1.10.45.10">
    <property type="entry name" value="Vanillyl-alcohol Oxidase, Chain A, domain 4"/>
    <property type="match status" value="1"/>
</dbReference>
<evidence type="ECO:0000256" key="5">
    <source>
        <dbReference type="ARBA" id="ARBA00023002"/>
    </source>
</evidence>
<dbReference type="Gene3D" id="3.30.70.2740">
    <property type="match status" value="1"/>
</dbReference>
<dbReference type="InterPro" id="IPR051914">
    <property type="entry name" value="FAD-linked_OxidoTrans_Type4"/>
</dbReference>
<dbReference type="InterPro" id="IPR016169">
    <property type="entry name" value="FAD-bd_PCMH_sub2"/>
</dbReference>
<sequence>MLRKELLERIGDIVGKENVITDTIALEVYAYDASPYYNMPEAVVFPESTEQIIELVKLANREDIPILPRGSGTCLSGGVVPIYGGIVLVLSRMKKILEINTEHEFAIVEPGLPNGELQEVIEPYGYMFAPDPASFRVSSLGGNVAENAGGIKGVRYGVTKNHILGLEVVMPTGELITTGILSPNYGMEPDITGMFCGSEGTFGIITRICVKMTPLPQSTGTLLTFFTSLQDVGKAVSEIIAEGIIPTTLEIMDRASAQAVNDYINFGLNPNTEALLLIEVDGLDVEIPGTLIRIEKILHKNHCISVSKAQSPEERTLLWKARQSNFGAMGRIRPSQLAQDVVVPRDKLPEMLSSVQLIAKKYNVVIGQVAHAGDGNVHPTFLYSPWDQEEIERMEKACDEVLQLAIDLGGTISGEHGIGIEKLKYMLWEFSPYDLKFMKSIKDCLDPKGILNKGKVIPEEGGQ</sequence>
<evidence type="ECO:0000313" key="7">
    <source>
        <dbReference type="EMBL" id="QNB46614.1"/>
    </source>
</evidence>
<dbReference type="InterPro" id="IPR004113">
    <property type="entry name" value="FAD-bd_oxidored_4_C"/>
</dbReference>
<feature type="domain" description="FAD-binding PCMH-type" evidence="6">
    <location>
        <begin position="36"/>
        <end position="215"/>
    </location>
</feature>
<dbReference type="RefSeq" id="WP_034421643.1">
    <property type="nucleotide sequence ID" value="NZ_CP045798.1"/>
</dbReference>
<dbReference type="PANTHER" id="PTHR42934">
    <property type="entry name" value="GLYCOLATE OXIDASE SUBUNIT GLCD"/>
    <property type="match status" value="1"/>
</dbReference>
<reference evidence="7 8" key="1">
    <citation type="journal article" date="2019" name="Front. Microbiol.">
        <title>Thermoanaerosceptrum fracticalcis gen. nov. sp. nov., a Novel Fumarate-Fermenting Microorganism From a Deep Fractured Carbonate Aquifer of the US Great Basin.</title>
        <authorList>
            <person name="Hamilton-Brehm S.D."/>
            <person name="Stewart L.E."/>
            <person name="Zavarin M."/>
            <person name="Caldwell M."/>
            <person name="Lawson P.A."/>
            <person name="Onstott T.C."/>
            <person name="Grzymski J."/>
            <person name="Neveux I."/>
            <person name="Lollar B.S."/>
            <person name="Russell C.E."/>
            <person name="Moser D.P."/>
        </authorList>
    </citation>
    <scope>NUCLEOTIDE SEQUENCE [LARGE SCALE GENOMIC DNA]</scope>
    <source>
        <strain evidence="7 8">DRI-13</strain>
    </source>
</reference>
<dbReference type="PANTHER" id="PTHR42934:SF1">
    <property type="entry name" value="GLYCOLATE OXIDASE SUBUNIT GLCD"/>
    <property type="match status" value="1"/>
</dbReference>
<dbReference type="EMBL" id="CP045798">
    <property type="protein sequence ID" value="QNB46614.1"/>
    <property type="molecule type" value="Genomic_DNA"/>
</dbReference>
<dbReference type="InterPro" id="IPR006094">
    <property type="entry name" value="Oxid_FAD_bind_N"/>
</dbReference>
<evidence type="ECO:0000259" key="6">
    <source>
        <dbReference type="PROSITE" id="PS51387"/>
    </source>
</evidence>
<dbReference type="OrthoDB" id="9767256at2"/>
<dbReference type="FunFam" id="1.10.45.10:FF:000001">
    <property type="entry name" value="D-lactate dehydrogenase mitochondrial"/>
    <property type="match status" value="1"/>
</dbReference>
<gene>
    <name evidence="7" type="ORF">BR63_10025</name>
</gene>
<dbReference type="AlphaFoldDB" id="A0A7G6E3G0"/>
<dbReference type="Pfam" id="PF01565">
    <property type="entry name" value="FAD_binding_4"/>
    <property type="match status" value="1"/>
</dbReference>
<evidence type="ECO:0000256" key="3">
    <source>
        <dbReference type="ARBA" id="ARBA00022630"/>
    </source>
</evidence>
<evidence type="ECO:0000256" key="4">
    <source>
        <dbReference type="ARBA" id="ARBA00022827"/>
    </source>
</evidence>
<organism evidence="7 8">
    <name type="scientific">Thermanaerosceptrum fracticalcis</name>
    <dbReference type="NCBI Taxonomy" id="1712410"/>
    <lineage>
        <taxon>Bacteria</taxon>
        <taxon>Bacillati</taxon>
        <taxon>Bacillota</taxon>
        <taxon>Clostridia</taxon>
        <taxon>Eubacteriales</taxon>
        <taxon>Peptococcaceae</taxon>
        <taxon>Thermanaerosceptrum</taxon>
    </lineage>
</organism>
<comment type="cofactor">
    <cofactor evidence="1">
        <name>FAD</name>
        <dbReference type="ChEBI" id="CHEBI:57692"/>
    </cofactor>
</comment>
<name>A0A7G6E3G0_THEFR</name>
<dbReference type="FunFam" id="3.30.70.2740:FF:000001">
    <property type="entry name" value="D-lactate dehydrogenase mitochondrial"/>
    <property type="match status" value="1"/>
</dbReference>
<keyword evidence="3" id="KW-0285">Flavoprotein</keyword>
<dbReference type="GO" id="GO:0071949">
    <property type="term" value="F:FAD binding"/>
    <property type="evidence" value="ECO:0007669"/>
    <property type="project" value="InterPro"/>
</dbReference>
<dbReference type="Pfam" id="PF02913">
    <property type="entry name" value="FAD-oxidase_C"/>
    <property type="match status" value="1"/>
</dbReference>
<dbReference type="InterPro" id="IPR016164">
    <property type="entry name" value="FAD-linked_Oxase-like_C"/>
</dbReference>
<dbReference type="Proteomes" id="UP000515847">
    <property type="component" value="Chromosome"/>
</dbReference>
<dbReference type="Gene3D" id="3.30.465.10">
    <property type="match status" value="1"/>
</dbReference>
<keyword evidence="4" id="KW-0274">FAD</keyword>
<dbReference type="InterPro" id="IPR016166">
    <property type="entry name" value="FAD-bd_PCMH"/>
</dbReference>
<evidence type="ECO:0000256" key="2">
    <source>
        <dbReference type="ARBA" id="ARBA00008000"/>
    </source>
</evidence>
<dbReference type="InterPro" id="IPR016171">
    <property type="entry name" value="Vanillyl_alc_oxidase_C-sub2"/>
</dbReference>
<comment type="similarity">
    <text evidence="2">Belongs to the FAD-binding oxidoreductase/transferase type 4 family.</text>
</comment>
<dbReference type="SUPFAM" id="SSF56176">
    <property type="entry name" value="FAD-binding/transporter-associated domain-like"/>
    <property type="match status" value="1"/>
</dbReference>
<proteinExistence type="inferred from homology"/>